<comment type="similarity">
    <text evidence="1">Belongs to the type-I restriction system S methylase family.</text>
</comment>
<keyword evidence="6" id="KW-1185">Reference proteome</keyword>
<organism evidence="5 6">
    <name type="scientific">Agromyces bracchium</name>
    <dbReference type="NCBI Taxonomy" id="88376"/>
    <lineage>
        <taxon>Bacteria</taxon>
        <taxon>Bacillati</taxon>
        <taxon>Actinomycetota</taxon>
        <taxon>Actinomycetes</taxon>
        <taxon>Micrococcales</taxon>
        <taxon>Microbacteriaceae</taxon>
        <taxon>Agromyces</taxon>
    </lineage>
</organism>
<dbReference type="GO" id="GO:0003677">
    <property type="term" value="F:DNA binding"/>
    <property type="evidence" value="ECO:0007669"/>
    <property type="project" value="UniProtKB-KW"/>
</dbReference>
<proteinExistence type="inferred from homology"/>
<dbReference type="AlphaFoldDB" id="A0A6I3M5P0"/>
<name>A0A6I3M5P0_9MICO</name>
<sequence>MSTVRLEEVALVNPRMVRGIDDDYEVAFLGMADVSEEGLTTEGTVRAYSEVRKGYTAFQDRDLLVAKITPCFENGKIAQAEIRREVGFGSTEFHVVRPKPEAVDPRYLLHFLRSPRVRVAGERQMTGSAGQKRVPAEFVRRLEVPLLPLSEQRRIAAILDEADALRAKVRAASSLLDEHAEADFETRFWDATGHHRFPEHPVNELCDLAVDCVNKTATTVDGPTDFKMLRTTNVRNRAVDVSKVRFVEEDVFAVWTRRVRPRAGDVIFTREAPAGEAAVLRTDENVFLGQRLMLYRTDESRLLPDFLVAALMSPLMQRRFAENASGSTVKHLGVPYCRTMLIPTPPVVEQRAFVSDLARTRDVARAKLLQLRQLDSLFSALQHRAFRGEL</sequence>
<dbReference type="Proteomes" id="UP000433071">
    <property type="component" value="Unassembled WGS sequence"/>
</dbReference>
<dbReference type="OrthoDB" id="3197085at2"/>
<dbReference type="Gene3D" id="3.90.220.20">
    <property type="entry name" value="DNA methylase specificity domains"/>
    <property type="match status" value="2"/>
</dbReference>
<dbReference type="PANTHER" id="PTHR30408">
    <property type="entry name" value="TYPE-1 RESTRICTION ENZYME ECOKI SPECIFICITY PROTEIN"/>
    <property type="match status" value="1"/>
</dbReference>
<accession>A0A6I3M5P0</accession>
<dbReference type="InterPro" id="IPR052021">
    <property type="entry name" value="Type-I_RS_S_subunit"/>
</dbReference>
<dbReference type="SUPFAM" id="SSF116734">
    <property type="entry name" value="DNA methylase specificity domain"/>
    <property type="match status" value="2"/>
</dbReference>
<protein>
    <recommendedName>
        <fullName evidence="4">Type I restriction modification DNA specificity domain-containing protein</fullName>
    </recommendedName>
</protein>
<feature type="domain" description="Type I restriction modification DNA specificity" evidence="4">
    <location>
        <begin position="21"/>
        <end position="164"/>
    </location>
</feature>
<keyword evidence="2" id="KW-0680">Restriction system</keyword>
<reference evidence="5 6" key="1">
    <citation type="submission" date="2019-11" db="EMBL/GenBank/DDBJ databases">
        <title>Agromyces kandeliae sp. nov., isolated from mangrove soil.</title>
        <authorList>
            <person name="Wang R."/>
        </authorList>
    </citation>
    <scope>NUCLEOTIDE SEQUENCE [LARGE SCALE GENOMIC DNA]</scope>
    <source>
        <strain evidence="5 6">JCM 11433</strain>
    </source>
</reference>
<dbReference type="RefSeq" id="WP_155051760.1">
    <property type="nucleotide sequence ID" value="NZ_BAAAIB010000002.1"/>
</dbReference>
<evidence type="ECO:0000256" key="1">
    <source>
        <dbReference type="ARBA" id="ARBA00010923"/>
    </source>
</evidence>
<dbReference type="GO" id="GO:0009307">
    <property type="term" value="P:DNA restriction-modification system"/>
    <property type="evidence" value="ECO:0007669"/>
    <property type="project" value="UniProtKB-KW"/>
</dbReference>
<dbReference type="Pfam" id="PF01420">
    <property type="entry name" value="Methylase_S"/>
    <property type="match status" value="1"/>
</dbReference>
<evidence type="ECO:0000259" key="4">
    <source>
        <dbReference type="Pfam" id="PF01420"/>
    </source>
</evidence>
<dbReference type="EMBL" id="WMLB01000023">
    <property type="protein sequence ID" value="MTH68664.1"/>
    <property type="molecule type" value="Genomic_DNA"/>
</dbReference>
<evidence type="ECO:0000313" key="6">
    <source>
        <dbReference type="Proteomes" id="UP000433071"/>
    </source>
</evidence>
<gene>
    <name evidence="5" type="ORF">GJ743_09815</name>
</gene>
<dbReference type="PANTHER" id="PTHR30408:SF12">
    <property type="entry name" value="TYPE I RESTRICTION ENZYME MJAVIII SPECIFICITY SUBUNIT"/>
    <property type="match status" value="1"/>
</dbReference>
<dbReference type="InterPro" id="IPR044946">
    <property type="entry name" value="Restrct_endonuc_typeI_TRD_sf"/>
</dbReference>
<keyword evidence="3" id="KW-0238">DNA-binding</keyword>
<evidence type="ECO:0000256" key="2">
    <source>
        <dbReference type="ARBA" id="ARBA00022747"/>
    </source>
</evidence>
<evidence type="ECO:0000256" key="3">
    <source>
        <dbReference type="ARBA" id="ARBA00023125"/>
    </source>
</evidence>
<comment type="caution">
    <text evidence="5">The sequence shown here is derived from an EMBL/GenBank/DDBJ whole genome shotgun (WGS) entry which is preliminary data.</text>
</comment>
<evidence type="ECO:0000313" key="5">
    <source>
        <dbReference type="EMBL" id="MTH68664.1"/>
    </source>
</evidence>
<dbReference type="CDD" id="cd17260">
    <property type="entry name" value="RMtype1_S_EcoEI-TRD1-CR1_like"/>
    <property type="match status" value="1"/>
</dbReference>
<dbReference type="InterPro" id="IPR000055">
    <property type="entry name" value="Restrct_endonuc_typeI_TRD"/>
</dbReference>